<dbReference type="AlphaFoldDB" id="A0A8J6M1G3"/>
<protein>
    <submittedName>
        <fullName evidence="1">Stage II sporulation protein R</fullName>
    </submittedName>
</protein>
<gene>
    <name evidence="1" type="ORF">H8S55_05095</name>
</gene>
<dbReference type="InterPro" id="IPR014202">
    <property type="entry name" value="Spore_II_R"/>
</dbReference>
<reference evidence="1" key="1">
    <citation type="submission" date="2020-08" db="EMBL/GenBank/DDBJ databases">
        <title>Genome public.</title>
        <authorList>
            <person name="Liu C."/>
            <person name="Sun Q."/>
        </authorList>
    </citation>
    <scope>NUCLEOTIDE SEQUENCE</scope>
    <source>
        <strain evidence="1">BX5</strain>
    </source>
</reference>
<accession>A0A8J6M1G3</accession>
<evidence type="ECO:0000313" key="1">
    <source>
        <dbReference type="EMBL" id="MBC5716699.1"/>
    </source>
</evidence>
<dbReference type="Pfam" id="PF09551">
    <property type="entry name" value="Spore_II_R"/>
    <property type="match status" value="1"/>
</dbReference>
<evidence type="ECO:0000313" key="2">
    <source>
        <dbReference type="Proteomes" id="UP000602260"/>
    </source>
</evidence>
<dbReference type="Proteomes" id="UP000602260">
    <property type="component" value="Unassembled WGS sequence"/>
</dbReference>
<dbReference type="EMBL" id="JACOPN010000003">
    <property type="protein sequence ID" value="MBC5716699.1"/>
    <property type="molecule type" value="Genomic_DNA"/>
</dbReference>
<name>A0A8J6M1G3_9FIRM</name>
<sequence>MGGFLPPGGIFMDRKLRRWELALMLGAALALVLGAWLGGEQRALAGRVVRLHVIANSDSARDQALKLAVRDGVLSRAEALYPPEATLDQARAALADHLDELAAAGQAVVDAQGGTDRVTAQLTRCWFPTKTYDGFALPAGEYEALRVVIGDGRGQNWWCVAYPPLCLGAASETIEDAAQAGQFTSGQAKLVTGDSGPYVLKFKGMELLGRLEGLFS</sequence>
<organism evidence="1 2">
    <name type="scientific">Flintibacter faecis</name>
    <dbReference type="NCBI Taxonomy" id="2763047"/>
    <lineage>
        <taxon>Bacteria</taxon>
        <taxon>Bacillati</taxon>
        <taxon>Bacillota</taxon>
        <taxon>Clostridia</taxon>
        <taxon>Eubacteriales</taxon>
        <taxon>Flintibacter</taxon>
    </lineage>
</organism>
<comment type="caution">
    <text evidence="1">The sequence shown here is derived from an EMBL/GenBank/DDBJ whole genome shotgun (WGS) entry which is preliminary data.</text>
</comment>
<keyword evidence="2" id="KW-1185">Reference proteome</keyword>
<proteinExistence type="predicted"/>